<dbReference type="InterPro" id="IPR016039">
    <property type="entry name" value="Thiolase-like"/>
</dbReference>
<dbReference type="InterPro" id="IPR029045">
    <property type="entry name" value="ClpP/crotonase-like_dom_sf"/>
</dbReference>
<evidence type="ECO:0000313" key="5">
    <source>
        <dbReference type="Proteomes" id="UP001272940"/>
    </source>
</evidence>
<dbReference type="SUPFAM" id="SSF52096">
    <property type="entry name" value="ClpP/crotonase"/>
    <property type="match status" value="1"/>
</dbReference>
<evidence type="ECO:0000256" key="1">
    <source>
        <dbReference type="ARBA" id="ARBA00005254"/>
    </source>
</evidence>
<dbReference type="InterPro" id="IPR018376">
    <property type="entry name" value="Enoyl-CoA_hyd/isom_CS"/>
</dbReference>
<organism evidence="4 5">
    <name type="scientific">Brevundimonas vesicularis</name>
    <name type="common">Pseudomonas vesicularis</name>
    <dbReference type="NCBI Taxonomy" id="41276"/>
    <lineage>
        <taxon>Bacteria</taxon>
        <taxon>Pseudomonadati</taxon>
        <taxon>Pseudomonadota</taxon>
        <taxon>Alphaproteobacteria</taxon>
        <taxon>Caulobacterales</taxon>
        <taxon>Caulobacteraceae</taxon>
        <taxon>Brevundimonas</taxon>
    </lineage>
</organism>
<sequence length="773" mass="81790">MVDPERIPVIVAVGEKIDRPANAEEAMEPVALMAAALRACEADAGRALLDRVDLISLIGLVSWRYQNPVALLCETLGLSPAEQVNASMGGETPVRLVHEAAVRIAAGEPLTAAIVGGEASSSRAHARKSGARLPWTPAASREQTVRFPSSRFAMSAAAKRLGVTDPAQIYPFYEVAAQAAWHQSPAQGRQKSAALWARYAKVAASNPAAWIRSAPEADAIAAVGPDNRMINWPYTKLMTANPSVNQAAAVIVTSLATARALGVDEDRLIHIWGGAAANEPEDYLLRDRYDQSTAQAAVLKRAVELAGGDARAFDHMELYSCFPIVPKMALRTLGLSDGAVSPTVAGGLTFFGGPLNNYMGHGIAAMVRTLRADPGSLGLLYGQGGYVNKHHALLVSTTPPEIALAPDYSVQAEADAARGPTPTLLDAYDGPATIETYTVTYARDGEPLQGVVIARTVAGERIMTRVPPSDRETLDRLLSDAASAVGVQGHVHTDVFGKSTFNIGEARRERERRSCLIERDGPLTIVTINRPEAMNALDPDTNAELAEIFDAFAADPAQWVAIITGAGDRAFSSGNDLKETARRMGRGEPLETPTTGFAGLTARFDLNKPVIAAVNGVAMGGGFEVALACDLIIASETAAFALPEPKVGLAALAGGLLRLPQQIGLKKAMGMILTGRRVSAAEGLALGFVNEVVPADDLMATARRWANEIIAVSPMSIRASKEIVRKGAAAASVQDAYAAQTDYPAVRALFRSADVREGPLAFAQKRPPRWSGR</sequence>
<gene>
    <name evidence="4" type="ORF">NJD11_12415</name>
</gene>
<dbReference type="Pfam" id="PF18313">
    <property type="entry name" value="TLP1_add_C"/>
    <property type="match status" value="1"/>
</dbReference>
<dbReference type="InterPro" id="IPR014748">
    <property type="entry name" value="Enoyl-CoA_hydra_C"/>
</dbReference>
<dbReference type="PANTHER" id="PTHR43802">
    <property type="entry name" value="ENOYL-COA HYDRATASE"/>
    <property type="match status" value="1"/>
</dbReference>
<reference evidence="4 5" key="1">
    <citation type="journal article" date="2023" name="FEMS Microbes">
        <title>Whole genomes of deep-sea sponge-associated bacteria exhibit high novel natural product potential.</title>
        <authorList>
            <person name="Hesketh-Best P.J."/>
            <person name="January G.G."/>
            <person name="Koch M.J."/>
            <person name="Warburton P.J."/>
            <person name="Howell K.L."/>
            <person name="Upton M."/>
        </authorList>
    </citation>
    <scope>NUCLEOTIDE SEQUENCE [LARGE SCALE GENOMIC DNA]</scope>
    <source>
        <strain evidence="4 5">PC206-O</strain>
    </source>
</reference>
<dbReference type="PANTHER" id="PTHR43802:SF1">
    <property type="entry name" value="IP11341P-RELATED"/>
    <property type="match status" value="1"/>
</dbReference>
<dbReference type="RefSeq" id="WP_066623706.1">
    <property type="nucleotide sequence ID" value="NZ_JAMYEC010000008.1"/>
</dbReference>
<dbReference type="Gene3D" id="2.40.50.840">
    <property type="match status" value="1"/>
</dbReference>
<dbReference type="PROSITE" id="PS00166">
    <property type="entry name" value="ENOYL_COA_HYDRATASE"/>
    <property type="match status" value="1"/>
</dbReference>
<dbReference type="SUPFAM" id="SSF53901">
    <property type="entry name" value="Thiolase-like"/>
    <property type="match status" value="1"/>
</dbReference>
<comment type="similarity">
    <text evidence="1 2">Belongs to the enoyl-CoA hydratase/isomerase family.</text>
</comment>
<dbReference type="InterPro" id="IPR001753">
    <property type="entry name" value="Enoyl-CoA_hydra/iso"/>
</dbReference>
<feature type="domain" description="Thiolase-like protein type 1 additional C-terminal" evidence="3">
    <location>
        <begin position="418"/>
        <end position="494"/>
    </location>
</feature>
<proteinExistence type="inferred from homology"/>
<accession>A0ABU4KS39</accession>
<evidence type="ECO:0000259" key="3">
    <source>
        <dbReference type="Pfam" id="PF18313"/>
    </source>
</evidence>
<dbReference type="Gene3D" id="3.90.226.10">
    <property type="entry name" value="2-enoyl-CoA Hydratase, Chain A, domain 1"/>
    <property type="match status" value="1"/>
</dbReference>
<keyword evidence="5" id="KW-1185">Reference proteome</keyword>
<evidence type="ECO:0000256" key="2">
    <source>
        <dbReference type="RuleBase" id="RU003707"/>
    </source>
</evidence>
<dbReference type="InterPro" id="IPR040771">
    <property type="entry name" value="TLP1_add_C"/>
</dbReference>
<evidence type="ECO:0000313" key="4">
    <source>
        <dbReference type="EMBL" id="MDX2335735.1"/>
    </source>
</evidence>
<dbReference type="CDD" id="cd06558">
    <property type="entry name" value="crotonase-like"/>
    <property type="match status" value="1"/>
</dbReference>
<dbReference type="Proteomes" id="UP001272940">
    <property type="component" value="Unassembled WGS sequence"/>
</dbReference>
<dbReference type="Pfam" id="PF00378">
    <property type="entry name" value="ECH_1"/>
    <property type="match status" value="1"/>
</dbReference>
<comment type="caution">
    <text evidence="4">The sequence shown here is derived from an EMBL/GenBank/DDBJ whole genome shotgun (WGS) entry which is preliminary data.</text>
</comment>
<protein>
    <submittedName>
        <fullName evidence="4">Enoyl-CoA hydratase-related protein</fullName>
    </submittedName>
</protein>
<name>A0ABU4KS39_BREVE</name>
<dbReference type="Gene3D" id="3.40.47.10">
    <property type="match status" value="1"/>
</dbReference>
<dbReference type="EMBL" id="JAMYEC010000008">
    <property type="protein sequence ID" value="MDX2335735.1"/>
    <property type="molecule type" value="Genomic_DNA"/>
</dbReference>
<dbReference type="Gene3D" id="1.10.12.10">
    <property type="entry name" value="Lyase 2-enoyl-coa Hydratase, Chain A, domain 2"/>
    <property type="match status" value="1"/>
</dbReference>